<gene>
    <name evidence="1" type="ORF">OKA104_LOCUS52505</name>
</gene>
<dbReference type="EMBL" id="CAJOAY010030658">
    <property type="protein sequence ID" value="CAF4420701.1"/>
    <property type="molecule type" value="Genomic_DNA"/>
</dbReference>
<accession>A0A820QI44</accession>
<sequence>LNIILISRTKEKLEQVAKEINEKNSDVHVKTIAVDFT</sequence>
<feature type="non-terminal residue" evidence="1">
    <location>
        <position position="1"/>
    </location>
</feature>
<evidence type="ECO:0000313" key="1">
    <source>
        <dbReference type="EMBL" id="CAF4420701.1"/>
    </source>
</evidence>
<name>A0A820QI44_9BILA</name>
<evidence type="ECO:0000313" key="2">
    <source>
        <dbReference type="Proteomes" id="UP000663881"/>
    </source>
</evidence>
<dbReference type="AlphaFoldDB" id="A0A820QI44"/>
<protein>
    <submittedName>
        <fullName evidence="1">Uncharacterized protein</fullName>
    </submittedName>
</protein>
<dbReference type="Proteomes" id="UP000663881">
    <property type="component" value="Unassembled WGS sequence"/>
</dbReference>
<feature type="non-terminal residue" evidence="1">
    <location>
        <position position="37"/>
    </location>
</feature>
<comment type="caution">
    <text evidence="1">The sequence shown here is derived from an EMBL/GenBank/DDBJ whole genome shotgun (WGS) entry which is preliminary data.</text>
</comment>
<organism evidence="1 2">
    <name type="scientific">Adineta steineri</name>
    <dbReference type="NCBI Taxonomy" id="433720"/>
    <lineage>
        <taxon>Eukaryota</taxon>
        <taxon>Metazoa</taxon>
        <taxon>Spiralia</taxon>
        <taxon>Gnathifera</taxon>
        <taxon>Rotifera</taxon>
        <taxon>Eurotatoria</taxon>
        <taxon>Bdelloidea</taxon>
        <taxon>Adinetida</taxon>
        <taxon>Adinetidae</taxon>
        <taxon>Adineta</taxon>
    </lineage>
</organism>
<proteinExistence type="predicted"/>
<reference evidence="1" key="1">
    <citation type="submission" date="2021-02" db="EMBL/GenBank/DDBJ databases">
        <authorList>
            <person name="Nowell W R."/>
        </authorList>
    </citation>
    <scope>NUCLEOTIDE SEQUENCE</scope>
</reference>